<evidence type="ECO:0000256" key="4">
    <source>
        <dbReference type="ARBA" id="ARBA00013246"/>
    </source>
</evidence>
<dbReference type="InterPro" id="IPR050690">
    <property type="entry name" value="JHDM1_Histone_Demethylase"/>
</dbReference>
<feature type="region of interest" description="Disordered" evidence="17">
    <location>
        <begin position="653"/>
        <end position="684"/>
    </location>
</feature>
<dbReference type="InterPro" id="IPR019787">
    <property type="entry name" value="Znf_PHD-finger"/>
</dbReference>
<keyword evidence="12" id="KW-0805">Transcription regulation</keyword>
<evidence type="ECO:0000256" key="6">
    <source>
        <dbReference type="ARBA" id="ARBA00022771"/>
    </source>
</evidence>
<evidence type="ECO:0000256" key="17">
    <source>
        <dbReference type="SAM" id="MobiDB-lite"/>
    </source>
</evidence>
<keyword evidence="8" id="KW-0156">Chromatin regulator</keyword>
<evidence type="ECO:0000259" key="19">
    <source>
        <dbReference type="PROSITE" id="PS51058"/>
    </source>
</evidence>
<feature type="domain" description="JmjC" evidence="20">
    <location>
        <begin position="150"/>
        <end position="318"/>
    </location>
</feature>
<keyword evidence="21" id="KW-0489">Methyltransferase</keyword>
<dbReference type="Gene3D" id="2.60.120.650">
    <property type="entry name" value="Cupin"/>
    <property type="match status" value="1"/>
</dbReference>
<comment type="cofactor">
    <cofactor evidence="1">
        <name>Fe(2+)</name>
        <dbReference type="ChEBI" id="CHEBI:29033"/>
    </cofactor>
</comment>
<keyword evidence="5" id="KW-0479">Metal-binding</keyword>
<keyword evidence="10" id="KW-0560">Oxidoreductase</keyword>
<dbReference type="InterPro" id="IPR002857">
    <property type="entry name" value="Znf_CXXC"/>
</dbReference>
<evidence type="ECO:0000313" key="21">
    <source>
        <dbReference type="EMBL" id="RWS24845.1"/>
    </source>
</evidence>
<dbReference type="GO" id="GO:0140680">
    <property type="term" value="F:histone H3K36me/H3K36me2 demethylase activity"/>
    <property type="evidence" value="ECO:0007669"/>
    <property type="project" value="UniProtKB-EC"/>
</dbReference>
<dbReference type="Proteomes" id="UP000288716">
    <property type="component" value="Unassembled WGS sequence"/>
</dbReference>
<accession>A0A443SBR1</accession>
<dbReference type="Pfam" id="PF17811">
    <property type="entry name" value="JHD"/>
    <property type="match status" value="1"/>
</dbReference>
<evidence type="ECO:0000256" key="7">
    <source>
        <dbReference type="ARBA" id="ARBA00022833"/>
    </source>
</evidence>
<dbReference type="PROSITE" id="PS51184">
    <property type="entry name" value="JMJC"/>
    <property type="match status" value="1"/>
</dbReference>
<evidence type="ECO:0000259" key="18">
    <source>
        <dbReference type="PROSITE" id="PS50016"/>
    </source>
</evidence>
<protein>
    <recommendedName>
        <fullName evidence="4">[histone H3]-dimethyl-L-lysine(36) demethylase</fullName>
        <ecNumber evidence="4">1.14.11.27</ecNumber>
    </recommendedName>
</protein>
<dbReference type="AlphaFoldDB" id="A0A443SBR1"/>
<dbReference type="Pfam" id="PF02008">
    <property type="entry name" value="zf-CXXC"/>
    <property type="match status" value="1"/>
</dbReference>
<dbReference type="Pfam" id="PF16866">
    <property type="entry name" value="PHD_4"/>
    <property type="match status" value="1"/>
</dbReference>
<organism evidence="21 22">
    <name type="scientific">Leptotrombidium deliense</name>
    <dbReference type="NCBI Taxonomy" id="299467"/>
    <lineage>
        <taxon>Eukaryota</taxon>
        <taxon>Metazoa</taxon>
        <taxon>Ecdysozoa</taxon>
        <taxon>Arthropoda</taxon>
        <taxon>Chelicerata</taxon>
        <taxon>Arachnida</taxon>
        <taxon>Acari</taxon>
        <taxon>Acariformes</taxon>
        <taxon>Trombidiformes</taxon>
        <taxon>Prostigmata</taxon>
        <taxon>Anystina</taxon>
        <taxon>Parasitengona</taxon>
        <taxon>Trombiculoidea</taxon>
        <taxon>Trombiculidae</taxon>
        <taxon>Leptotrombidium</taxon>
    </lineage>
</organism>
<evidence type="ECO:0000256" key="8">
    <source>
        <dbReference type="ARBA" id="ARBA00022853"/>
    </source>
</evidence>
<feature type="compositionally biased region" description="Low complexity" evidence="17">
    <location>
        <begin position="653"/>
        <end position="671"/>
    </location>
</feature>
<dbReference type="PANTHER" id="PTHR23123">
    <property type="entry name" value="PHD/F-BOX CONTAINING PROTEIN"/>
    <property type="match status" value="1"/>
</dbReference>
<reference evidence="21 22" key="1">
    <citation type="journal article" date="2018" name="Gigascience">
        <title>Genomes of trombidid mites reveal novel predicted allergens and laterally-transferred genes associated with secondary metabolism.</title>
        <authorList>
            <person name="Dong X."/>
            <person name="Chaisiri K."/>
            <person name="Xia D."/>
            <person name="Armstrong S.D."/>
            <person name="Fang Y."/>
            <person name="Donnelly M.J."/>
            <person name="Kadowaki T."/>
            <person name="McGarry J.W."/>
            <person name="Darby A.C."/>
            <person name="Makepeace B.L."/>
        </authorList>
    </citation>
    <scope>NUCLEOTIDE SEQUENCE [LARGE SCALE GENOMIC DNA]</scope>
    <source>
        <strain evidence="21">UoL-UT</strain>
    </source>
</reference>
<evidence type="ECO:0000256" key="11">
    <source>
        <dbReference type="ARBA" id="ARBA00023004"/>
    </source>
</evidence>
<dbReference type="EMBL" id="NCKV01004335">
    <property type="protein sequence ID" value="RWS24845.1"/>
    <property type="molecule type" value="Genomic_DNA"/>
</dbReference>
<name>A0A443SBR1_9ACAR</name>
<comment type="similarity">
    <text evidence="3">Belongs to the JHDM1 histone demethylase family.</text>
</comment>
<feature type="compositionally biased region" description="Polar residues" evidence="17">
    <location>
        <begin position="672"/>
        <end position="684"/>
    </location>
</feature>
<keyword evidence="7" id="KW-0862">Zinc</keyword>
<dbReference type="SMART" id="SM00558">
    <property type="entry name" value="JmjC"/>
    <property type="match status" value="1"/>
</dbReference>
<evidence type="ECO:0000256" key="10">
    <source>
        <dbReference type="ARBA" id="ARBA00023002"/>
    </source>
</evidence>
<dbReference type="InterPro" id="IPR013083">
    <property type="entry name" value="Znf_RING/FYVE/PHD"/>
</dbReference>
<feature type="domain" description="CXXC-type" evidence="19">
    <location>
        <begin position="529"/>
        <end position="575"/>
    </location>
</feature>
<dbReference type="GO" id="GO:0005634">
    <property type="term" value="C:nucleus"/>
    <property type="evidence" value="ECO:0007669"/>
    <property type="project" value="UniProtKB-SubCell"/>
</dbReference>
<evidence type="ECO:0000256" key="16">
    <source>
        <dbReference type="PROSITE-ProRule" id="PRU00509"/>
    </source>
</evidence>
<evidence type="ECO:0000256" key="15">
    <source>
        <dbReference type="ARBA" id="ARBA00047915"/>
    </source>
</evidence>
<dbReference type="GO" id="GO:0008168">
    <property type="term" value="F:methyltransferase activity"/>
    <property type="evidence" value="ECO:0007669"/>
    <property type="project" value="UniProtKB-KW"/>
</dbReference>
<dbReference type="GO" id="GO:0032259">
    <property type="term" value="P:methylation"/>
    <property type="evidence" value="ECO:0007669"/>
    <property type="project" value="UniProtKB-KW"/>
</dbReference>
<feature type="domain" description="PHD-type" evidence="18">
    <location>
        <begin position="582"/>
        <end position="653"/>
    </location>
</feature>
<dbReference type="InterPro" id="IPR003347">
    <property type="entry name" value="JmjC_dom"/>
</dbReference>
<evidence type="ECO:0000256" key="3">
    <source>
        <dbReference type="ARBA" id="ARBA00008037"/>
    </source>
</evidence>
<keyword evidence="9" id="KW-0223">Dioxygenase</keyword>
<comment type="caution">
    <text evidence="21">The sequence shown here is derived from an EMBL/GenBank/DDBJ whole genome shotgun (WGS) entry which is preliminary data.</text>
</comment>
<keyword evidence="13" id="KW-0804">Transcription</keyword>
<dbReference type="GO" id="GO:0003677">
    <property type="term" value="F:DNA binding"/>
    <property type="evidence" value="ECO:0007669"/>
    <property type="project" value="InterPro"/>
</dbReference>
<evidence type="ECO:0000256" key="1">
    <source>
        <dbReference type="ARBA" id="ARBA00001954"/>
    </source>
</evidence>
<dbReference type="Gene3D" id="1.20.58.1360">
    <property type="match status" value="1"/>
</dbReference>
<dbReference type="Gene3D" id="3.30.40.10">
    <property type="entry name" value="Zinc/RING finger domain, C3HC4 (zinc finger)"/>
    <property type="match status" value="1"/>
</dbReference>
<dbReference type="CDD" id="cd15555">
    <property type="entry name" value="PHD_KDM2A_2B"/>
    <property type="match status" value="1"/>
</dbReference>
<dbReference type="SUPFAM" id="SSF51197">
    <property type="entry name" value="Clavaminate synthase-like"/>
    <property type="match status" value="1"/>
</dbReference>
<keyword evidence="21" id="KW-0808">Transferase</keyword>
<evidence type="ECO:0000256" key="14">
    <source>
        <dbReference type="ARBA" id="ARBA00023242"/>
    </source>
</evidence>
<evidence type="ECO:0000256" key="12">
    <source>
        <dbReference type="ARBA" id="ARBA00023015"/>
    </source>
</evidence>
<proteinExistence type="inferred from homology"/>
<dbReference type="EC" id="1.14.11.27" evidence="4"/>
<evidence type="ECO:0000259" key="20">
    <source>
        <dbReference type="PROSITE" id="PS51184"/>
    </source>
</evidence>
<keyword evidence="6 16" id="KW-0863">Zinc-finger</keyword>
<evidence type="ECO:0000256" key="13">
    <source>
        <dbReference type="ARBA" id="ARBA00023163"/>
    </source>
</evidence>
<dbReference type="InterPro" id="IPR041070">
    <property type="entry name" value="JHD"/>
</dbReference>
<keyword evidence="22" id="KW-1185">Reference proteome</keyword>
<keyword evidence="11" id="KW-0408">Iron</keyword>
<dbReference type="Pfam" id="PF02373">
    <property type="entry name" value="JmjC"/>
    <property type="match status" value="1"/>
</dbReference>
<dbReference type="PROSITE" id="PS50016">
    <property type="entry name" value="ZF_PHD_2"/>
    <property type="match status" value="1"/>
</dbReference>
<dbReference type="OrthoDB" id="5876800at2759"/>
<dbReference type="VEuPathDB" id="VectorBase:LDEU007195"/>
<dbReference type="GO" id="GO:0008270">
    <property type="term" value="F:zinc ion binding"/>
    <property type="evidence" value="ECO:0007669"/>
    <property type="project" value="UniProtKB-KW"/>
</dbReference>
<sequence length="703" mass="79850">MESEVESKSHICKEFSRKLRNRERRRYTEEFADEEIEGRRTFSVEDKLSSADFDSLFVKEMRGEELNLKYLQEHGFDSPILVKTKTGLGIKMPDKNFSVNEVKQCVGSRRVVDVMDVSTQKNIEMTIKEWCRYYENPNRERLLNIISLEFSHTKLESLVESPTIVRQVDWVDWVWPKHLKHQQTESTNSIDDMKYPKVQKYCLMSVKGCYTDFHIDFGGTSVWYHILKGQKVFWLIPPSERNIQLYEQWVLSGKQTDIFFGDTVDQCARIRLNEGYTFFIPTGWIHAVYTPEDSLVFGGNFLHSFGIEKQLRIAQVEDITKVPSKFRYPFYSEILWYVLQRYVYCLTGKNHLTCNEDGTPLSESNVSGTLSSYSNHVSKVKNPGEAIHLTTFELNGLKAIIMWLSRLSPSKRSVPDLILNSEALLNDAKLLVDDHVLDDVRLSCTGKAVLFWNSKQKNSVNSFSTSQTSSSLSVTAQLRQIKNSVSSVRQDIVVSSIISKDFTSNVNHCKTSSINGSIQSNKNSSSDSSRRRRTRCKKCESCLRADCGECHFCKDMKKFGGPGRMKQSCIARQCMAPVLPHTACCMICGRDGWEKLVSGVVENETQSSLMECSKCWEIAHPICLKEKNGYSSCDGIISDELPNSWECPKCVISGKQSSSKPKSKPSSTSLSIVQNSSESQKQVTNSLVTVTSADSINKARSIK</sequence>
<dbReference type="PROSITE" id="PS51058">
    <property type="entry name" value="ZF_CXXC"/>
    <property type="match status" value="1"/>
</dbReference>
<evidence type="ECO:0000256" key="5">
    <source>
        <dbReference type="ARBA" id="ARBA00022723"/>
    </source>
</evidence>
<gene>
    <name evidence="21" type="ORF">B4U80_01349</name>
</gene>
<keyword evidence="14" id="KW-0539">Nucleus</keyword>
<evidence type="ECO:0000256" key="2">
    <source>
        <dbReference type="ARBA" id="ARBA00004123"/>
    </source>
</evidence>
<dbReference type="CDD" id="cd21743">
    <property type="entry name" value="CTD_KDM2A_2B-like"/>
    <property type="match status" value="1"/>
</dbReference>
<dbReference type="STRING" id="299467.A0A443SBR1"/>
<comment type="catalytic activity">
    <reaction evidence="15">
        <text>N(6),N(6)-dimethyl-L-lysyl(36)-[histone H3] + 2 2-oxoglutarate + 2 O2 = L-lysyl(36)-[histone H3] + 2 formaldehyde + 2 succinate + 2 CO2</text>
        <dbReference type="Rhea" id="RHEA:42032"/>
        <dbReference type="Rhea" id="RHEA-COMP:9785"/>
        <dbReference type="Rhea" id="RHEA-COMP:9787"/>
        <dbReference type="ChEBI" id="CHEBI:15379"/>
        <dbReference type="ChEBI" id="CHEBI:16526"/>
        <dbReference type="ChEBI" id="CHEBI:16810"/>
        <dbReference type="ChEBI" id="CHEBI:16842"/>
        <dbReference type="ChEBI" id="CHEBI:29969"/>
        <dbReference type="ChEBI" id="CHEBI:30031"/>
        <dbReference type="ChEBI" id="CHEBI:61976"/>
        <dbReference type="EC" id="1.14.11.27"/>
    </reaction>
</comment>
<dbReference type="FunFam" id="2.60.120.650:FF:000005">
    <property type="entry name" value="lysine-specific demethylase 2A isoform X1"/>
    <property type="match status" value="1"/>
</dbReference>
<evidence type="ECO:0000256" key="9">
    <source>
        <dbReference type="ARBA" id="ARBA00022964"/>
    </source>
</evidence>
<comment type="subcellular location">
    <subcellularLocation>
        <location evidence="2">Nucleus</location>
    </subcellularLocation>
</comment>
<evidence type="ECO:0000313" key="22">
    <source>
        <dbReference type="Proteomes" id="UP000288716"/>
    </source>
</evidence>